<dbReference type="PANTHER" id="PTHR46044">
    <property type="entry name" value="NITRILASE"/>
    <property type="match status" value="1"/>
</dbReference>
<dbReference type="PANTHER" id="PTHR46044:SF1">
    <property type="entry name" value="CN HYDROLASE DOMAIN-CONTAINING PROTEIN"/>
    <property type="match status" value="1"/>
</dbReference>
<dbReference type="InterPro" id="IPR000132">
    <property type="entry name" value="Nitrilase/CN_hydratase_CS"/>
</dbReference>
<dbReference type="InterPro" id="IPR003010">
    <property type="entry name" value="C-N_Hydrolase"/>
</dbReference>
<feature type="domain" description="CN hydrolase" evidence="3">
    <location>
        <begin position="4"/>
        <end position="272"/>
    </location>
</feature>
<organism evidence="4 5">
    <name type="scientific">Leptobacterium flavescens</name>
    <dbReference type="NCBI Taxonomy" id="472055"/>
    <lineage>
        <taxon>Bacteria</taxon>
        <taxon>Pseudomonadati</taxon>
        <taxon>Bacteroidota</taxon>
        <taxon>Flavobacteriia</taxon>
        <taxon>Flavobacteriales</taxon>
        <taxon>Flavobacteriaceae</taxon>
        <taxon>Leptobacterium</taxon>
    </lineage>
</organism>
<keyword evidence="5" id="KW-1185">Reference proteome</keyword>
<dbReference type="CDD" id="cd07564">
    <property type="entry name" value="nitrilases_CHs"/>
    <property type="match status" value="1"/>
</dbReference>
<proteinExistence type="inferred from homology"/>
<dbReference type="Proteomes" id="UP000468581">
    <property type="component" value="Unassembled WGS sequence"/>
</dbReference>
<dbReference type="PROSITE" id="PS00920">
    <property type="entry name" value="NITRIL_CHT_1"/>
    <property type="match status" value="1"/>
</dbReference>
<gene>
    <name evidence="4" type="ORF">GWK08_11725</name>
</gene>
<dbReference type="PROSITE" id="PS50263">
    <property type="entry name" value="CN_HYDROLASE"/>
    <property type="match status" value="1"/>
</dbReference>
<dbReference type="InterPro" id="IPR044149">
    <property type="entry name" value="Nitrilases_CHs"/>
</dbReference>
<evidence type="ECO:0000256" key="1">
    <source>
        <dbReference type="ARBA" id="ARBA00008129"/>
    </source>
</evidence>
<comment type="caution">
    <text evidence="4">The sequence shown here is derived from an EMBL/GenBank/DDBJ whole genome shotgun (WGS) entry which is preliminary data.</text>
</comment>
<reference evidence="4 5" key="1">
    <citation type="submission" date="2020-01" db="EMBL/GenBank/DDBJ databases">
        <title>Leptobacterium flavescens.</title>
        <authorList>
            <person name="Wang G."/>
        </authorList>
    </citation>
    <scope>NUCLEOTIDE SEQUENCE [LARGE SCALE GENOMIC DNA]</scope>
    <source>
        <strain evidence="4 5">KCTC 22160</strain>
    </source>
</reference>
<evidence type="ECO:0000313" key="5">
    <source>
        <dbReference type="Proteomes" id="UP000468581"/>
    </source>
</evidence>
<protein>
    <submittedName>
        <fullName evidence="4">Nitrilase</fullName>
    </submittedName>
</protein>
<sequence length="316" mass="35488">MNHIKVAVVQATPVFFDLEATLLKAENIIKEQASKGCNLILFPESFIPGYPRGFSFEAVVGKRDDEGRDLYLEYWKHSLEVGSEAFLKLEKTIKESGAYVVMGATEKEAGNGSLYCSMLYFSPEKGYLGNHRKIKPTGVERLIWAEASGESLITVDSKIGRLGGLICWENYMPMARASMYRQGVQLYLAPTADARPTWTSTMQHIACEGRCFVLAANQYFRKEDYPEKYRKYVSNEANDMCRGGSLIVSPMGEVIAGPLYDEEGVLTATLNLEDLIKSKLDFDVIGHYNRSDIFKLEVKDQPDPINENAVKENKTN</sequence>
<dbReference type="PROSITE" id="PS00921">
    <property type="entry name" value="NITRIL_CHT_2"/>
    <property type="match status" value="1"/>
</dbReference>
<dbReference type="InterPro" id="IPR036526">
    <property type="entry name" value="C-N_Hydrolase_sf"/>
</dbReference>
<dbReference type="AlphaFoldDB" id="A0A6P0UTC9"/>
<evidence type="ECO:0000313" key="4">
    <source>
        <dbReference type="EMBL" id="NER14113.1"/>
    </source>
</evidence>
<feature type="active site" description="Proton acceptor" evidence="2">
    <location>
        <position position="44"/>
    </location>
</feature>
<evidence type="ECO:0000256" key="2">
    <source>
        <dbReference type="PROSITE-ProRule" id="PRU10139"/>
    </source>
</evidence>
<dbReference type="Pfam" id="PF00795">
    <property type="entry name" value="CN_hydrolase"/>
    <property type="match status" value="1"/>
</dbReference>
<comment type="similarity">
    <text evidence="1">Belongs to the carbon-nitrogen hydrolase superfamily. Nitrilase family.</text>
</comment>
<accession>A0A6P0UTC9</accession>
<dbReference type="Gene3D" id="3.60.110.10">
    <property type="entry name" value="Carbon-nitrogen hydrolase"/>
    <property type="match status" value="1"/>
</dbReference>
<dbReference type="SUPFAM" id="SSF56317">
    <property type="entry name" value="Carbon-nitrogen hydrolase"/>
    <property type="match status" value="1"/>
</dbReference>
<dbReference type="GO" id="GO:0000257">
    <property type="term" value="F:nitrilase activity"/>
    <property type="evidence" value="ECO:0007669"/>
    <property type="project" value="UniProtKB-ARBA"/>
</dbReference>
<evidence type="ECO:0000259" key="3">
    <source>
        <dbReference type="PROSITE" id="PS50263"/>
    </source>
</evidence>
<name>A0A6P0UTC9_9FLAO</name>
<dbReference type="EMBL" id="JAABOO010000002">
    <property type="protein sequence ID" value="NER14113.1"/>
    <property type="molecule type" value="Genomic_DNA"/>
</dbReference>